<proteinExistence type="predicted"/>
<keyword evidence="2" id="KW-1185">Reference proteome</keyword>
<dbReference type="PATRIC" id="fig|595434.4.peg.3324"/>
<accession>A0A0J1BD79</accession>
<organism evidence="1 2">
    <name type="scientific">Rhodopirellula islandica</name>
    <dbReference type="NCBI Taxonomy" id="595434"/>
    <lineage>
        <taxon>Bacteria</taxon>
        <taxon>Pseudomonadati</taxon>
        <taxon>Planctomycetota</taxon>
        <taxon>Planctomycetia</taxon>
        <taxon>Pirellulales</taxon>
        <taxon>Pirellulaceae</taxon>
        <taxon>Rhodopirellula</taxon>
    </lineage>
</organism>
<dbReference type="AlphaFoldDB" id="A0A0J1BD79"/>
<comment type="caution">
    <text evidence="1">The sequence shown here is derived from an EMBL/GenBank/DDBJ whole genome shotgun (WGS) entry which is preliminary data.</text>
</comment>
<dbReference type="Proteomes" id="UP000036367">
    <property type="component" value="Unassembled WGS sequence"/>
</dbReference>
<evidence type="ECO:0000313" key="1">
    <source>
        <dbReference type="EMBL" id="KLU04436.1"/>
    </source>
</evidence>
<sequence length="370" mass="39318">MLAVWRKPPGEEPEGSRPSATSLVVHIVLSRSGCLIGSPVSHLFKRKQVSTIRLASLSYTSRLAPWTDMMTRTGCSLSLLGLSLALLLFGMESRSEAALVIHSHQIQQQASITTVHARDGRDETYGQQFSGSNTNGPAFMNTTITETDYGLDPVTEHSRATVKQEYTSYSFDENSHLRFDFTGSTSGEVAIAGTLDDEATIFDTTQVSFYINETAYLTLSASVTAEGALEPVSGHGDDLSDGTRIRNSTIQLDGHLDATSTGGTSTPPTDIEIFKIFDGDALFSIAALELAPGSYNLVTKSRYSVVGDPGETVQASTGYSLNFSLSSTSVIAVPEPGSALALFALLGGLAPLRFLGGRGAVGRLLKFGSV</sequence>
<gene>
    <name evidence="1" type="ORF">RISK_003490</name>
</gene>
<dbReference type="EMBL" id="LECT01000028">
    <property type="protein sequence ID" value="KLU04436.1"/>
    <property type="molecule type" value="Genomic_DNA"/>
</dbReference>
<dbReference type="AntiFam" id="ANF00255">
    <property type="entry name" value="Protein of unknown function (DUF1584)"/>
</dbReference>
<protein>
    <submittedName>
        <fullName evidence="1">Uncharacterized protein</fullName>
    </submittedName>
</protein>
<evidence type="ECO:0000313" key="2">
    <source>
        <dbReference type="Proteomes" id="UP000036367"/>
    </source>
</evidence>
<name>A0A0J1BD79_RHOIS</name>
<reference evidence="1" key="1">
    <citation type="submission" date="2015-05" db="EMBL/GenBank/DDBJ databases">
        <title>Permanent draft genome of Rhodopirellula islandicus K833.</title>
        <authorList>
            <person name="Kizina J."/>
            <person name="Richter M."/>
            <person name="Glockner F.O."/>
            <person name="Harder J."/>
        </authorList>
    </citation>
    <scope>NUCLEOTIDE SEQUENCE [LARGE SCALE GENOMIC DNA]</scope>
    <source>
        <strain evidence="1">K833</strain>
    </source>
</reference>